<feature type="non-terminal residue" evidence="2">
    <location>
        <position position="105"/>
    </location>
</feature>
<feature type="region of interest" description="Disordered" evidence="1">
    <location>
        <begin position="1"/>
        <end position="47"/>
    </location>
</feature>
<keyword evidence="3" id="KW-1185">Reference proteome</keyword>
<accession>A0AAD7ZTW4</accession>
<dbReference type="EMBL" id="JASPKZ010006856">
    <property type="protein sequence ID" value="KAJ9586627.1"/>
    <property type="molecule type" value="Genomic_DNA"/>
</dbReference>
<proteinExistence type="predicted"/>
<gene>
    <name evidence="2" type="ORF">L9F63_019777</name>
</gene>
<dbReference type="AlphaFoldDB" id="A0AAD7ZTW4"/>
<reference evidence="2" key="2">
    <citation type="submission" date="2023-05" db="EMBL/GenBank/DDBJ databases">
        <authorList>
            <person name="Fouks B."/>
        </authorList>
    </citation>
    <scope>NUCLEOTIDE SEQUENCE</scope>
    <source>
        <strain evidence="2">Stay&amp;Tobe</strain>
        <tissue evidence="2">Testes</tissue>
    </source>
</reference>
<reference evidence="2" key="1">
    <citation type="journal article" date="2023" name="IScience">
        <title>Live-bearing cockroach genome reveals convergent evolutionary mechanisms linked to viviparity in insects and beyond.</title>
        <authorList>
            <person name="Fouks B."/>
            <person name="Harrison M.C."/>
            <person name="Mikhailova A.A."/>
            <person name="Marchal E."/>
            <person name="English S."/>
            <person name="Carruthers M."/>
            <person name="Jennings E.C."/>
            <person name="Chiamaka E.L."/>
            <person name="Frigard R.A."/>
            <person name="Pippel M."/>
            <person name="Attardo G.M."/>
            <person name="Benoit J.B."/>
            <person name="Bornberg-Bauer E."/>
            <person name="Tobe S.S."/>
        </authorList>
    </citation>
    <scope>NUCLEOTIDE SEQUENCE</scope>
    <source>
        <strain evidence="2">Stay&amp;Tobe</strain>
    </source>
</reference>
<comment type="caution">
    <text evidence="2">The sequence shown here is derived from an EMBL/GenBank/DDBJ whole genome shotgun (WGS) entry which is preliminary data.</text>
</comment>
<evidence type="ECO:0000313" key="2">
    <source>
        <dbReference type="EMBL" id="KAJ9586627.1"/>
    </source>
</evidence>
<feature type="compositionally biased region" description="Low complexity" evidence="1">
    <location>
        <begin position="19"/>
        <end position="30"/>
    </location>
</feature>
<evidence type="ECO:0000313" key="3">
    <source>
        <dbReference type="Proteomes" id="UP001233999"/>
    </source>
</evidence>
<name>A0AAD7ZTW4_DIPPU</name>
<dbReference type="Proteomes" id="UP001233999">
    <property type="component" value="Unassembled WGS sequence"/>
</dbReference>
<feature type="compositionally biased region" description="Basic and acidic residues" evidence="1">
    <location>
        <begin position="32"/>
        <end position="43"/>
    </location>
</feature>
<protein>
    <submittedName>
        <fullName evidence="2">Uncharacterized protein</fullName>
    </submittedName>
</protein>
<evidence type="ECO:0000256" key="1">
    <source>
        <dbReference type="SAM" id="MobiDB-lite"/>
    </source>
</evidence>
<organism evidence="2 3">
    <name type="scientific">Diploptera punctata</name>
    <name type="common">Pacific beetle cockroach</name>
    <dbReference type="NCBI Taxonomy" id="6984"/>
    <lineage>
        <taxon>Eukaryota</taxon>
        <taxon>Metazoa</taxon>
        <taxon>Ecdysozoa</taxon>
        <taxon>Arthropoda</taxon>
        <taxon>Hexapoda</taxon>
        <taxon>Insecta</taxon>
        <taxon>Pterygota</taxon>
        <taxon>Neoptera</taxon>
        <taxon>Polyneoptera</taxon>
        <taxon>Dictyoptera</taxon>
        <taxon>Blattodea</taxon>
        <taxon>Blaberoidea</taxon>
        <taxon>Blaberidae</taxon>
        <taxon>Diplopterinae</taxon>
        <taxon>Diploptera</taxon>
    </lineage>
</organism>
<sequence>AKYNAEKAKHVIGPLSVTSSGDPDILSSSSKGDSENTRQRRESTQSVILDDLKSLSSKLGENYDSQLSLKRTKRETKEKSHLSLVSLEGSINEVNIGSLRVTLSK</sequence>